<feature type="transmembrane region" description="Helical" evidence="6">
    <location>
        <begin position="263"/>
        <end position="288"/>
    </location>
</feature>
<keyword evidence="3 7" id="KW-0732">Signal</keyword>
<sequence>MSSTLLACIALLVAGASANIHLTVIGDTRRVVDLGVYAFSETGFISLKVHDFFIADPEAFLTNDGVIHHKEPIGFVLDSVESAQSARIEKNYAKGDGAEHRQCFINDDQVKPTLNRIHFPINGKKPSDISEVAFEATVTTPALYALFFYNCKGFNDTSSSYLRPIPVSFDAVAVMYNTDAAGVKHYLSMASRPLPMVYGLCALLFIALGVLWHRLMKGSPLNVHRVHYVMLFLVAVKSLSLLFEAGKLHHYDLTGTRSVWDLFYYVTLTVKGISLFSVLLLLGSGWSVMKQFLSEHDKKIMMIILPSQILVNISIAMIEENSEGSKHWSSWYDMLQILDVVCCCCVLLPIVWSIKNLRDAASHDDKAARTMARMKKFRTFYIVIVAYIYFTRIILVMIENSVSYDKTWLIKGGGEVAAALFYMYTGGCFRPMAENPYLEVDRDDAEELEVRKEVTGPQAL</sequence>
<proteinExistence type="predicted"/>
<feature type="transmembrane region" description="Helical" evidence="6">
    <location>
        <begin position="379"/>
        <end position="398"/>
    </location>
</feature>
<feature type="signal peptide" evidence="7">
    <location>
        <begin position="1"/>
        <end position="18"/>
    </location>
</feature>
<reference evidence="10" key="1">
    <citation type="submission" date="2015-09" db="EMBL/GenBank/DDBJ databases">
        <authorList>
            <consortium name="Pathogen Informatics"/>
        </authorList>
    </citation>
    <scope>NUCLEOTIDE SEQUENCE [LARGE SCALE GENOMIC DNA]</scope>
    <source>
        <strain evidence="10">Lake Konstanz</strain>
    </source>
</reference>
<evidence type="ECO:0000256" key="1">
    <source>
        <dbReference type="ARBA" id="ARBA00004141"/>
    </source>
</evidence>
<dbReference type="GO" id="GO:0005794">
    <property type="term" value="C:Golgi apparatus"/>
    <property type="evidence" value="ECO:0007669"/>
    <property type="project" value="TreeGrafter"/>
</dbReference>
<dbReference type="VEuPathDB" id="TriTrypDB:BSAL_06090"/>
<evidence type="ECO:0000313" key="9">
    <source>
        <dbReference type="EMBL" id="CUG84573.1"/>
    </source>
</evidence>
<evidence type="ECO:0000256" key="5">
    <source>
        <dbReference type="ARBA" id="ARBA00023136"/>
    </source>
</evidence>
<gene>
    <name evidence="9" type="ORF">BSAL_06090</name>
</gene>
<feature type="domain" description="GOST seven transmembrane" evidence="8">
    <location>
        <begin position="193"/>
        <end position="411"/>
    </location>
</feature>
<dbReference type="OrthoDB" id="29657at2759"/>
<feature type="transmembrane region" description="Helical" evidence="6">
    <location>
        <begin position="196"/>
        <end position="213"/>
    </location>
</feature>
<evidence type="ECO:0000256" key="6">
    <source>
        <dbReference type="SAM" id="Phobius"/>
    </source>
</evidence>
<dbReference type="EMBL" id="CYKH01001125">
    <property type="protein sequence ID" value="CUG84573.1"/>
    <property type="molecule type" value="Genomic_DNA"/>
</dbReference>
<keyword evidence="4 6" id="KW-1133">Transmembrane helix</keyword>
<organism evidence="9 10">
    <name type="scientific">Bodo saltans</name>
    <name type="common">Flagellated protozoan</name>
    <dbReference type="NCBI Taxonomy" id="75058"/>
    <lineage>
        <taxon>Eukaryota</taxon>
        <taxon>Discoba</taxon>
        <taxon>Euglenozoa</taxon>
        <taxon>Kinetoplastea</taxon>
        <taxon>Metakinetoplastina</taxon>
        <taxon>Eubodonida</taxon>
        <taxon>Bodonidae</taxon>
        <taxon>Bodo</taxon>
    </lineage>
</organism>
<dbReference type="GO" id="GO:0016020">
    <property type="term" value="C:membrane"/>
    <property type="evidence" value="ECO:0007669"/>
    <property type="project" value="UniProtKB-SubCell"/>
</dbReference>
<protein>
    <submittedName>
        <fullName evidence="9">Membrane-associated protein, putative</fullName>
    </submittedName>
</protein>
<keyword evidence="5 6" id="KW-0472">Membrane</keyword>
<evidence type="ECO:0000256" key="3">
    <source>
        <dbReference type="ARBA" id="ARBA00022729"/>
    </source>
</evidence>
<name>A0A0S4J2B2_BODSA</name>
<keyword evidence="2 6" id="KW-0812">Transmembrane</keyword>
<dbReference type="AlphaFoldDB" id="A0A0S4J2B2"/>
<dbReference type="InterPro" id="IPR053937">
    <property type="entry name" value="GOST_TM"/>
</dbReference>
<keyword evidence="10" id="KW-1185">Reference proteome</keyword>
<accession>A0A0S4J2B2</accession>
<feature type="transmembrane region" description="Helical" evidence="6">
    <location>
        <begin position="330"/>
        <end position="352"/>
    </location>
</feature>
<dbReference type="InterPro" id="IPR009637">
    <property type="entry name" value="GPR107/GPR108-like"/>
</dbReference>
<comment type="subcellular location">
    <subcellularLocation>
        <location evidence="1">Membrane</location>
        <topology evidence="1">Multi-pass membrane protein</topology>
    </subcellularLocation>
</comment>
<evidence type="ECO:0000313" key="10">
    <source>
        <dbReference type="Proteomes" id="UP000051952"/>
    </source>
</evidence>
<evidence type="ECO:0000256" key="4">
    <source>
        <dbReference type="ARBA" id="ARBA00022989"/>
    </source>
</evidence>
<dbReference type="PANTHER" id="PTHR21229:SF2">
    <property type="entry name" value="RE59932P"/>
    <property type="match status" value="1"/>
</dbReference>
<evidence type="ECO:0000256" key="2">
    <source>
        <dbReference type="ARBA" id="ARBA00022692"/>
    </source>
</evidence>
<dbReference type="Pfam" id="PF06814">
    <property type="entry name" value="GOST_TM"/>
    <property type="match status" value="1"/>
</dbReference>
<feature type="chain" id="PRO_5006621804" evidence="7">
    <location>
        <begin position="19"/>
        <end position="460"/>
    </location>
</feature>
<evidence type="ECO:0000256" key="7">
    <source>
        <dbReference type="SAM" id="SignalP"/>
    </source>
</evidence>
<feature type="transmembrane region" description="Helical" evidence="6">
    <location>
        <begin position="225"/>
        <end position="243"/>
    </location>
</feature>
<dbReference type="Proteomes" id="UP000051952">
    <property type="component" value="Unassembled WGS sequence"/>
</dbReference>
<dbReference type="PANTHER" id="PTHR21229">
    <property type="entry name" value="LUNG SEVEN TRANSMEMBRANE RECEPTOR"/>
    <property type="match status" value="1"/>
</dbReference>
<dbReference type="OMA" id="YVLVIGY"/>
<evidence type="ECO:0000259" key="8">
    <source>
        <dbReference type="Pfam" id="PF06814"/>
    </source>
</evidence>